<protein>
    <recommendedName>
        <fullName evidence="7">Peptidase S1 domain-containing protein</fullName>
    </recommendedName>
</protein>
<comment type="similarity">
    <text evidence="6">Belongs to the peptidase S1 family. CLIP subfamily.</text>
</comment>
<evidence type="ECO:0000256" key="2">
    <source>
        <dbReference type="ARBA" id="ARBA00022525"/>
    </source>
</evidence>
<dbReference type="AlphaFoldDB" id="A0AAW2FEE4"/>
<dbReference type="GO" id="GO:0006508">
    <property type="term" value="P:proteolysis"/>
    <property type="evidence" value="ECO:0007669"/>
    <property type="project" value="InterPro"/>
</dbReference>
<evidence type="ECO:0000313" key="9">
    <source>
        <dbReference type="Proteomes" id="UP001430953"/>
    </source>
</evidence>
<organism evidence="8 9">
    <name type="scientific">Cardiocondyla obscurior</name>
    <dbReference type="NCBI Taxonomy" id="286306"/>
    <lineage>
        <taxon>Eukaryota</taxon>
        <taxon>Metazoa</taxon>
        <taxon>Ecdysozoa</taxon>
        <taxon>Arthropoda</taxon>
        <taxon>Hexapoda</taxon>
        <taxon>Insecta</taxon>
        <taxon>Pterygota</taxon>
        <taxon>Neoptera</taxon>
        <taxon>Endopterygota</taxon>
        <taxon>Hymenoptera</taxon>
        <taxon>Apocrita</taxon>
        <taxon>Aculeata</taxon>
        <taxon>Formicoidea</taxon>
        <taxon>Formicidae</taxon>
        <taxon>Myrmicinae</taxon>
        <taxon>Cardiocondyla</taxon>
    </lineage>
</organism>
<reference evidence="8 9" key="1">
    <citation type="submission" date="2023-03" db="EMBL/GenBank/DDBJ databases">
        <title>High recombination rates correlate with genetic variation in Cardiocondyla obscurior ants.</title>
        <authorList>
            <person name="Errbii M."/>
        </authorList>
    </citation>
    <scope>NUCLEOTIDE SEQUENCE [LARGE SCALE GENOMIC DNA]</scope>
    <source>
        <strain evidence="8">Alpha-2009</strain>
        <tissue evidence="8">Whole body</tissue>
    </source>
</reference>
<comment type="caution">
    <text evidence="8">The sequence shown here is derived from an EMBL/GenBank/DDBJ whole genome shotgun (WGS) entry which is preliminary data.</text>
</comment>
<sequence>MPTILKEVDVLVVNQPQCQTALRTTRLGASFNLDNSFMCAGGQVGKDACTGDGGSPLVCSTNNGPYQVVGLVTWGIGCASPGVPGVYTSVSSLSSWINDAKMT</sequence>
<dbReference type="InterPro" id="IPR043504">
    <property type="entry name" value="Peptidase_S1_PA_chymotrypsin"/>
</dbReference>
<keyword evidence="2" id="KW-0964">Secreted</keyword>
<evidence type="ECO:0000256" key="3">
    <source>
        <dbReference type="ARBA" id="ARBA00022729"/>
    </source>
</evidence>
<dbReference type="InterPro" id="IPR001254">
    <property type="entry name" value="Trypsin_dom"/>
</dbReference>
<feature type="domain" description="Peptidase S1" evidence="7">
    <location>
        <begin position="1"/>
        <end position="102"/>
    </location>
</feature>
<evidence type="ECO:0000256" key="6">
    <source>
        <dbReference type="ARBA" id="ARBA00024195"/>
    </source>
</evidence>
<dbReference type="Proteomes" id="UP001430953">
    <property type="component" value="Unassembled WGS sequence"/>
</dbReference>
<evidence type="ECO:0000256" key="1">
    <source>
        <dbReference type="ARBA" id="ARBA00004613"/>
    </source>
</evidence>
<accession>A0AAW2FEE4</accession>
<name>A0AAW2FEE4_9HYME</name>
<gene>
    <name evidence="8" type="ORF">PUN28_011317</name>
</gene>
<keyword evidence="3" id="KW-0732">Signal</keyword>
<evidence type="ECO:0000313" key="8">
    <source>
        <dbReference type="EMBL" id="KAL0113897.1"/>
    </source>
</evidence>
<dbReference type="GO" id="GO:0004252">
    <property type="term" value="F:serine-type endopeptidase activity"/>
    <property type="evidence" value="ECO:0007669"/>
    <property type="project" value="InterPro"/>
</dbReference>
<dbReference type="InterPro" id="IPR009003">
    <property type="entry name" value="Peptidase_S1_PA"/>
</dbReference>
<dbReference type="EMBL" id="JADYXP020000011">
    <property type="protein sequence ID" value="KAL0113897.1"/>
    <property type="molecule type" value="Genomic_DNA"/>
</dbReference>
<dbReference type="Gene3D" id="2.40.10.10">
    <property type="entry name" value="Trypsin-like serine proteases"/>
    <property type="match status" value="1"/>
</dbReference>
<dbReference type="PROSITE" id="PS50240">
    <property type="entry name" value="TRYPSIN_DOM"/>
    <property type="match status" value="1"/>
</dbReference>
<keyword evidence="9" id="KW-1185">Reference proteome</keyword>
<proteinExistence type="inferred from homology"/>
<comment type="subcellular location">
    <subcellularLocation>
        <location evidence="1">Secreted</location>
    </subcellularLocation>
</comment>
<keyword evidence="5" id="KW-0325">Glycoprotein</keyword>
<evidence type="ECO:0000259" key="7">
    <source>
        <dbReference type="PROSITE" id="PS50240"/>
    </source>
</evidence>
<dbReference type="InterPro" id="IPR051487">
    <property type="entry name" value="Ser/Thr_Proteases_Immune/Dev"/>
</dbReference>
<evidence type="ECO:0000256" key="5">
    <source>
        <dbReference type="ARBA" id="ARBA00023180"/>
    </source>
</evidence>
<dbReference type="SUPFAM" id="SSF50494">
    <property type="entry name" value="Trypsin-like serine proteases"/>
    <property type="match status" value="1"/>
</dbReference>
<dbReference type="Pfam" id="PF00089">
    <property type="entry name" value="Trypsin"/>
    <property type="match status" value="1"/>
</dbReference>
<keyword evidence="4" id="KW-1015">Disulfide bond</keyword>
<dbReference type="PANTHER" id="PTHR24256">
    <property type="entry name" value="TRYPTASE-RELATED"/>
    <property type="match status" value="1"/>
</dbReference>
<evidence type="ECO:0000256" key="4">
    <source>
        <dbReference type="ARBA" id="ARBA00023157"/>
    </source>
</evidence>
<dbReference type="GO" id="GO:0005576">
    <property type="term" value="C:extracellular region"/>
    <property type="evidence" value="ECO:0007669"/>
    <property type="project" value="UniProtKB-SubCell"/>
</dbReference>
<dbReference type="FunFam" id="2.40.10.10:FF:000054">
    <property type="entry name" value="Complement C1r subcomponent"/>
    <property type="match status" value="1"/>
</dbReference>